<dbReference type="Gene3D" id="1.10.760.10">
    <property type="entry name" value="Cytochrome c-like domain"/>
    <property type="match status" value="1"/>
</dbReference>
<evidence type="ECO:0000313" key="3">
    <source>
        <dbReference type="EMBL" id="OEH85053.1"/>
    </source>
</evidence>
<dbReference type="GO" id="GO:0009055">
    <property type="term" value="F:electron transfer activity"/>
    <property type="evidence" value="ECO:0007669"/>
    <property type="project" value="InterPro"/>
</dbReference>
<protein>
    <recommendedName>
        <fullName evidence="5">Cytochrome c domain-containing protein</fullName>
    </recommendedName>
</protein>
<feature type="region of interest" description="Disordered" evidence="1">
    <location>
        <begin position="24"/>
        <end position="63"/>
    </location>
</feature>
<keyword evidence="4" id="KW-1185">Reference proteome</keyword>
<dbReference type="SUPFAM" id="SSF46626">
    <property type="entry name" value="Cytochrome c"/>
    <property type="match status" value="1"/>
</dbReference>
<dbReference type="EMBL" id="MJAT01000033">
    <property type="protein sequence ID" value="OEH85053.1"/>
    <property type="molecule type" value="Genomic_DNA"/>
</dbReference>
<dbReference type="GO" id="GO:0020037">
    <property type="term" value="F:heme binding"/>
    <property type="evidence" value="ECO:0007669"/>
    <property type="project" value="InterPro"/>
</dbReference>
<sequence>MNAKKIGLICLLLSVMLVTVVGCSSSDSTPAPAPAPAADPAPAPEPPAQAPADQPAPAPEPATLDAQVLIEAKCIGCHLMDKTLTPQAADQWPSVIDRMIGYKQGLLTDEEKAAVTEFLQANHSK</sequence>
<comment type="caution">
    <text evidence="3">The sequence shown here is derived from an EMBL/GenBank/DDBJ whole genome shotgun (WGS) entry which is preliminary data.</text>
</comment>
<gene>
    <name evidence="3" type="ORF">BHU72_05435</name>
</gene>
<dbReference type="RefSeq" id="WP_069702380.1">
    <property type="nucleotide sequence ID" value="NZ_MJAT01000033.1"/>
</dbReference>
<accession>A0A1E5L4W4</accession>
<dbReference type="OrthoDB" id="9770071at2"/>
<organism evidence="3 4">
    <name type="scientific">Desulfuribacillus stibiiarsenatis</name>
    <dbReference type="NCBI Taxonomy" id="1390249"/>
    <lineage>
        <taxon>Bacteria</taxon>
        <taxon>Bacillati</taxon>
        <taxon>Bacillota</taxon>
        <taxon>Desulfuribacillia</taxon>
        <taxon>Desulfuribacillales</taxon>
        <taxon>Desulfuribacillaceae</taxon>
        <taxon>Desulfuribacillus</taxon>
    </lineage>
</organism>
<dbReference type="PROSITE" id="PS51257">
    <property type="entry name" value="PROKAR_LIPOPROTEIN"/>
    <property type="match status" value="1"/>
</dbReference>
<evidence type="ECO:0000313" key="4">
    <source>
        <dbReference type="Proteomes" id="UP000095255"/>
    </source>
</evidence>
<dbReference type="AlphaFoldDB" id="A0A1E5L4W4"/>
<name>A0A1E5L4W4_9FIRM</name>
<evidence type="ECO:0000256" key="1">
    <source>
        <dbReference type="SAM" id="MobiDB-lite"/>
    </source>
</evidence>
<feature type="compositionally biased region" description="Pro residues" evidence="1">
    <location>
        <begin position="31"/>
        <end position="60"/>
    </location>
</feature>
<evidence type="ECO:0000256" key="2">
    <source>
        <dbReference type="SAM" id="SignalP"/>
    </source>
</evidence>
<dbReference type="STRING" id="1390249.BHU72_05435"/>
<keyword evidence="2" id="KW-0732">Signal</keyword>
<dbReference type="Proteomes" id="UP000095255">
    <property type="component" value="Unassembled WGS sequence"/>
</dbReference>
<reference evidence="3 4" key="1">
    <citation type="submission" date="2016-09" db="EMBL/GenBank/DDBJ databases">
        <title>Desulfuribacillus arsenicus sp. nov., an obligately anaerobic, dissimilatory arsenic- and antimonate-reducing bacterium isolated from anoxic sediments.</title>
        <authorList>
            <person name="Abin C.A."/>
            <person name="Hollibaugh J.T."/>
        </authorList>
    </citation>
    <scope>NUCLEOTIDE SEQUENCE [LARGE SCALE GENOMIC DNA]</scope>
    <source>
        <strain evidence="3 4">MLFW-2</strain>
    </source>
</reference>
<dbReference type="InterPro" id="IPR036909">
    <property type="entry name" value="Cyt_c-like_dom_sf"/>
</dbReference>
<proteinExistence type="predicted"/>
<evidence type="ECO:0008006" key="5">
    <source>
        <dbReference type="Google" id="ProtNLM"/>
    </source>
</evidence>
<feature type="signal peptide" evidence="2">
    <location>
        <begin position="1"/>
        <end position="26"/>
    </location>
</feature>
<feature type="chain" id="PRO_5009180713" description="Cytochrome c domain-containing protein" evidence="2">
    <location>
        <begin position="27"/>
        <end position="125"/>
    </location>
</feature>